<dbReference type="Gene3D" id="3.30.530.20">
    <property type="match status" value="1"/>
</dbReference>
<comment type="similarity">
    <text evidence="1">Belongs to the AHA1 family.</text>
</comment>
<accession>A0A0C2VWN5</accession>
<sequence>MKTMTDGNKLITERTFAVSQDRLFQAFTNSAELEAWWGPEGWQTENKRFEFEPGGIWHYCMKCEDESQGDFYGMESWGIGKFKEIQSPERFTYEDMFSDQQGNVNAEMPSMHIEVEFKPTDGGTMVVTTTTFDSAETLEKMSEMGMVEGYNSQMTKLNNYLAE</sequence>
<dbReference type="CDD" id="cd07814">
    <property type="entry name" value="SRPBCC_CalC_Aha1-like"/>
    <property type="match status" value="1"/>
</dbReference>
<gene>
    <name evidence="3" type="ORF">KR50_14190</name>
</gene>
<comment type="caution">
    <text evidence="3">The sequence shown here is derived from an EMBL/GenBank/DDBJ whole genome shotgun (WGS) entry which is preliminary data.</text>
</comment>
<dbReference type="Proteomes" id="UP000031972">
    <property type="component" value="Unassembled WGS sequence"/>
</dbReference>
<evidence type="ECO:0000256" key="1">
    <source>
        <dbReference type="ARBA" id="ARBA00006817"/>
    </source>
</evidence>
<name>A0A0C2VWN5_9BACL</name>
<dbReference type="InterPro" id="IPR013538">
    <property type="entry name" value="ASHA1/2-like_C"/>
</dbReference>
<evidence type="ECO:0000259" key="2">
    <source>
        <dbReference type="Pfam" id="PF08327"/>
    </source>
</evidence>
<dbReference type="RefSeq" id="WP_041056515.1">
    <property type="nucleotide sequence ID" value="NZ_JXRR01000013.1"/>
</dbReference>
<dbReference type="PATRIC" id="fig|220754.4.peg.1444"/>
<keyword evidence="4" id="KW-1185">Reference proteome</keyword>
<dbReference type="InterPro" id="IPR023393">
    <property type="entry name" value="START-like_dom_sf"/>
</dbReference>
<feature type="domain" description="Activator of Hsp90 ATPase homologue 1/2-like C-terminal" evidence="2">
    <location>
        <begin position="18"/>
        <end position="161"/>
    </location>
</feature>
<evidence type="ECO:0000313" key="4">
    <source>
        <dbReference type="Proteomes" id="UP000031972"/>
    </source>
</evidence>
<organism evidence="3 4">
    <name type="scientific">Jeotgalibacillus campisalis</name>
    <dbReference type="NCBI Taxonomy" id="220754"/>
    <lineage>
        <taxon>Bacteria</taxon>
        <taxon>Bacillati</taxon>
        <taxon>Bacillota</taxon>
        <taxon>Bacilli</taxon>
        <taxon>Bacillales</taxon>
        <taxon>Caryophanaceae</taxon>
        <taxon>Jeotgalibacillus</taxon>
    </lineage>
</organism>
<dbReference type="SUPFAM" id="SSF55961">
    <property type="entry name" value="Bet v1-like"/>
    <property type="match status" value="1"/>
</dbReference>
<dbReference type="AlphaFoldDB" id="A0A0C2VWN5"/>
<proteinExistence type="inferred from homology"/>
<dbReference type="EMBL" id="JXRR01000013">
    <property type="protein sequence ID" value="KIL48383.1"/>
    <property type="molecule type" value="Genomic_DNA"/>
</dbReference>
<evidence type="ECO:0000313" key="3">
    <source>
        <dbReference type="EMBL" id="KIL48383.1"/>
    </source>
</evidence>
<protein>
    <recommendedName>
        <fullName evidence="2">Activator of Hsp90 ATPase homologue 1/2-like C-terminal domain-containing protein</fullName>
    </recommendedName>
</protein>
<reference evidence="3 4" key="1">
    <citation type="submission" date="2015-01" db="EMBL/GenBank/DDBJ databases">
        <title>Jeotgalibacillus campisalis genome sequencing.</title>
        <authorList>
            <person name="Goh K.M."/>
            <person name="Chan K.-G."/>
            <person name="Yaakop A.S."/>
            <person name="Ee R."/>
            <person name="Gan H.M."/>
            <person name="Chan C.S."/>
        </authorList>
    </citation>
    <scope>NUCLEOTIDE SEQUENCE [LARGE SCALE GENOMIC DNA]</scope>
    <source>
        <strain evidence="3 4">SF-57</strain>
    </source>
</reference>
<dbReference type="Pfam" id="PF08327">
    <property type="entry name" value="AHSA1"/>
    <property type="match status" value="1"/>
</dbReference>